<dbReference type="InterPro" id="IPR011978">
    <property type="entry name" value="YgfB-like"/>
</dbReference>
<dbReference type="Gene3D" id="1.20.120.740">
    <property type="entry name" value="YgfB uncharacterised protein family UPF0149, PF03695"/>
    <property type="match status" value="1"/>
</dbReference>
<dbReference type="SUPFAM" id="SSF101327">
    <property type="entry name" value="YgfB-like"/>
    <property type="match status" value="1"/>
</dbReference>
<dbReference type="Pfam" id="PF02810">
    <property type="entry name" value="SEC-C"/>
    <property type="match status" value="1"/>
</dbReference>
<dbReference type="SUPFAM" id="SSF103642">
    <property type="entry name" value="Sec-C motif"/>
    <property type="match status" value="1"/>
</dbReference>
<dbReference type="InterPro" id="IPR004027">
    <property type="entry name" value="SEC_C_motif"/>
</dbReference>
<dbReference type="AlphaFoldDB" id="M9RK71"/>
<accession>M9RK71</accession>
<organism evidence="1 2">
    <name type="scientific">Octadecabacter arcticus 238</name>
    <dbReference type="NCBI Taxonomy" id="391616"/>
    <lineage>
        <taxon>Bacteria</taxon>
        <taxon>Pseudomonadati</taxon>
        <taxon>Pseudomonadota</taxon>
        <taxon>Alphaproteobacteria</taxon>
        <taxon>Rhodobacterales</taxon>
        <taxon>Roseobacteraceae</taxon>
        <taxon>Octadecabacter</taxon>
    </lineage>
</organism>
<dbReference type="Proteomes" id="UP000004688">
    <property type="component" value="Chromosome"/>
</dbReference>
<dbReference type="Gene3D" id="3.10.450.50">
    <property type="match status" value="1"/>
</dbReference>
<proteinExistence type="predicted"/>
<dbReference type="NCBIfam" id="TIGR02292">
    <property type="entry name" value="ygfB_yecA"/>
    <property type="match status" value="1"/>
</dbReference>
<reference evidence="1 2" key="1">
    <citation type="journal article" date="2013" name="PLoS ONE">
        <title>Poles Apart: Arctic and Antarctic Octadecabacter strains Share High Genome Plasticity and a New Type of Xanthorhodopsin.</title>
        <authorList>
            <person name="Vollmers J."/>
            <person name="Voget S."/>
            <person name="Dietrich S."/>
            <person name="Gollnow K."/>
            <person name="Smits M."/>
            <person name="Meyer K."/>
            <person name="Brinkhoff T."/>
            <person name="Simon M."/>
            <person name="Daniel R."/>
        </authorList>
    </citation>
    <scope>NUCLEOTIDE SEQUENCE [LARGE SCALE GENOMIC DNA]</scope>
    <source>
        <strain evidence="1 2">238</strain>
    </source>
</reference>
<protein>
    <submittedName>
        <fullName evidence="1">Putative UPF0149 family protein</fullName>
    </submittedName>
</protein>
<dbReference type="Pfam" id="PF03695">
    <property type="entry name" value="UPF0149"/>
    <property type="match status" value="1"/>
</dbReference>
<dbReference type="InterPro" id="IPR036255">
    <property type="entry name" value="YgfB-like_sf"/>
</dbReference>
<dbReference type="EMBL" id="CP003742">
    <property type="protein sequence ID" value="AGI72188.1"/>
    <property type="molecule type" value="Genomic_DNA"/>
</dbReference>
<name>M9RK71_9RHOB</name>
<dbReference type="KEGG" id="oar:OA238_c20930"/>
<evidence type="ECO:0000313" key="2">
    <source>
        <dbReference type="Proteomes" id="UP000004688"/>
    </source>
</evidence>
<dbReference type="PANTHER" id="PTHR33747:SF1">
    <property type="entry name" value="ADENYLATE CYCLASE-ASSOCIATED CAP C-TERMINAL DOMAIN-CONTAINING PROTEIN"/>
    <property type="match status" value="1"/>
</dbReference>
<dbReference type="eggNOG" id="COG3012">
    <property type="taxonomic scope" value="Bacteria"/>
</dbReference>
<dbReference type="eggNOG" id="COG3318">
    <property type="taxonomic scope" value="Bacteria"/>
</dbReference>
<keyword evidence="2" id="KW-1185">Reference proteome</keyword>
<dbReference type="PANTHER" id="PTHR33747">
    <property type="entry name" value="UPF0225 PROTEIN SCO1677"/>
    <property type="match status" value="1"/>
</dbReference>
<gene>
    <name evidence="1" type="ORF">OA238_c20930</name>
</gene>
<evidence type="ECO:0000313" key="1">
    <source>
        <dbReference type="EMBL" id="AGI72188.1"/>
    </source>
</evidence>
<sequence>MHTDAEIDHLEELLGNLQVMLDAMCVSELDGYVAGLLLCPDMIMPSEWLPEVWGLEDEPEFEGMAQAQETIGAVMAHYNRVAQNLSNRTKPYEIVLDPAEGDDQPLWEFWVGGFEQAMRLRPKAWLQYMNAGDNKIEAAFSVICGLIEMEREDSSLPTARQDQLREHACDLIPNMVVIMNDWIKEQSPIPMAENPNWLAAANMNADPARSTKVGRNDSCTCGSGRKYKKCCGAN</sequence>
<dbReference type="RefSeq" id="WP_015495293.1">
    <property type="nucleotide sequence ID" value="NC_020908.1"/>
</dbReference>
<dbReference type="HOGENOM" id="CLU_078487_0_0_5"/>